<dbReference type="InterPro" id="IPR011697">
    <property type="entry name" value="Peptidase_C26"/>
</dbReference>
<reference evidence="1 2" key="1">
    <citation type="submission" date="2016-10" db="EMBL/GenBank/DDBJ databases">
        <authorList>
            <person name="de Groot N.N."/>
        </authorList>
    </citation>
    <scope>NUCLEOTIDE SEQUENCE [LARGE SCALE GENOMIC DNA]</scope>
    <source>
        <strain evidence="1 2">DSM 22012</strain>
    </source>
</reference>
<dbReference type="OrthoDB" id="9813383at2"/>
<dbReference type="RefSeq" id="WP_104002820.1">
    <property type="nucleotide sequence ID" value="NZ_FNVQ01000001.1"/>
</dbReference>
<dbReference type="AlphaFoldDB" id="A0A1H5YZM5"/>
<evidence type="ECO:0000313" key="1">
    <source>
        <dbReference type="EMBL" id="SEG29481.1"/>
    </source>
</evidence>
<evidence type="ECO:0000313" key="2">
    <source>
        <dbReference type="Proteomes" id="UP000236745"/>
    </source>
</evidence>
<dbReference type="EMBL" id="FNVQ01000001">
    <property type="protein sequence ID" value="SEG29481.1"/>
    <property type="molecule type" value="Genomic_DNA"/>
</dbReference>
<dbReference type="Pfam" id="PF07722">
    <property type="entry name" value="Peptidase_C26"/>
    <property type="match status" value="1"/>
</dbReference>
<organism evidence="1 2">
    <name type="scientific">Marinobacterium lutimaris</name>
    <dbReference type="NCBI Taxonomy" id="568106"/>
    <lineage>
        <taxon>Bacteria</taxon>
        <taxon>Pseudomonadati</taxon>
        <taxon>Pseudomonadota</taxon>
        <taxon>Gammaproteobacteria</taxon>
        <taxon>Oceanospirillales</taxon>
        <taxon>Oceanospirillaceae</taxon>
        <taxon>Marinobacterium</taxon>
    </lineage>
</organism>
<keyword evidence="2" id="KW-1185">Reference proteome</keyword>
<proteinExistence type="predicted"/>
<dbReference type="GO" id="GO:0005829">
    <property type="term" value="C:cytosol"/>
    <property type="evidence" value="ECO:0007669"/>
    <property type="project" value="TreeGrafter"/>
</dbReference>
<dbReference type="InterPro" id="IPR029062">
    <property type="entry name" value="Class_I_gatase-like"/>
</dbReference>
<protein>
    <submittedName>
        <fullName evidence="1">Putative glutamine amidotransferase</fullName>
    </submittedName>
</protein>
<dbReference type="GO" id="GO:0016740">
    <property type="term" value="F:transferase activity"/>
    <property type="evidence" value="ECO:0007669"/>
    <property type="project" value="UniProtKB-KW"/>
</dbReference>
<keyword evidence="1" id="KW-0315">Glutamine amidotransferase</keyword>
<dbReference type="PANTHER" id="PTHR43235:SF1">
    <property type="entry name" value="GLUTAMINE AMIDOTRANSFERASE PB2B2.05-RELATED"/>
    <property type="match status" value="1"/>
</dbReference>
<keyword evidence="1" id="KW-0808">Transferase</keyword>
<dbReference type="PROSITE" id="PS51273">
    <property type="entry name" value="GATASE_TYPE_1"/>
    <property type="match status" value="1"/>
</dbReference>
<dbReference type="Proteomes" id="UP000236745">
    <property type="component" value="Unassembled WGS sequence"/>
</dbReference>
<dbReference type="InterPro" id="IPR044668">
    <property type="entry name" value="PuuD-like"/>
</dbReference>
<dbReference type="GO" id="GO:0016811">
    <property type="term" value="F:hydrolase activity, acting on carbon-nitrogen (but not peptide) bonds, in linear amides"/>
    <property type="evidence" value="ECO:0007669"/>
    <property type="project" value="InterPro"/>
</dbReference>
<dbReference type="CDD" id="cd01745">
    <property type="entry name" value="GATase1_2"/>
    <property type="match status" value="1"/>
</dbReference>
<sequence>MAARPRVGVTGNGRRWAPSWWCSALALRLAGATPERISVRHPPSGKALDGLVIGGGNDIAPEHYQGDIDAKVKLDPARDELEIQWINHAIDARIPLLGICRGAQLINVVLGGNLHQDIRPLRKHTYNRPGLLPTKQVKVAQDSVLAQLCGKLQLRVNSLHHQAIRDTGEGLEVVGRDLDQITQAVEHINGQPIIGVQWHPEYLFYLPSQFALFRWLVSRMR</sequence>
<dbReference type="Gene3D" id="3.40.50.880">
    <property type="match status" value="1"/>
</dbReference>
<name>A0A1H5YZM5_9GAMM</name>
<dbReference type="SUPFAM" id="SSF52317">
    <property type="entry name" value="Class I glutamine amidotransferase-like"/>
    <property type="match status" value="1"/>
</dbReference>
<dbReference type="PANTHER" id="PTHR43235">
    <property type="entry name" value="GLUTAMINE AMIDOTRANSFERASE PB2B2.05-RELATED"/>
    <property type="match status" value="1"/>
</dbReference>
<gene>
    <name evidence="1" type="ORF">SAMN05444390_1011957</name>
</gene>
<accession>A0A1H5YZM5</accession>